<dbReference type="OrthoDB" id="1430919at2"/>
<accession>A0A3S9MXE4</accession>
<evidence type="ECO:0000256" key="1">
    <source>
        <dbReference type="SAM" id="SignalP"/>
    </source>
</evidence>
<dbReference type="EMBL" id="CP034549">
    <property type="protein sequence ID" value="AZQ43808.1"/>
    <property type="molecule type" value="Genomic_DNA"/>
</dbReference>
<feature type="signal peptide" evidence="1">
    <location>
        <begin position="1"/>
        <end position="27"/>
    </location>
</feature>
<keyword evidence="3" id="KW-1185">Reference proteome</keyword>
<evidence type="ECO:0008006" key="4">
    <source>
        <dbReference type="Google" id="ProtNLM"/>
    </source>
</evidence>
<name>A0A3S9MXE4_9FLAO</name>
<gene>
    <name evidence="2" type="ORF">EJ995_06030</name>
</gene>
<evidence type="ECO:0000313" key="3">
    <source>
        <dbReference type="Proteomes" id="UP000279600"/>
    </source>
</evidence>
<protein>
    <recommendedName>
        <fullName evidence="4">C1q domain-containing protein</fullName>
    </recommendedName>
</protein>
<dbReference type="Proteomes" id="UP000279600">
    <property type="component" value="Chromosome"/>
</dbReference>
<sequence>MNTALKISIISKCLGLLLMASCNTALAQVAIGIDSPANGTMLHVDDPSNSSGVLLPSTALTDLNNTAPLPLSIEEGTLVFNTNADLGKGYYYWDGNRWQRLNAYVGQMAKYENETSGTSSINLNPNSGRAIVPLLASVATFNDNAMLYNRLNSGELQVLESGRYQISVGISLTATTNKSEIEARLYLSAADGSAVTGKGALYRSTELNATSTATENGSISFTQTIEVTAGQIITIRTNRAFGASTGPTYLRDNGSSFFFIEKLI</sequence>
<reference evidence="2 3" key="1">
    <citation type="submission" date="2018-12" db="EMBL/GenBank/DDBJ databases">
        <title>Complete genome of Nonlabens sp. MJ115.</title>
        <authorList>
            <person name="Choi H.S."/>
            <person name="Jung J."/>
        </authorList>
    </citation>
    <scope>NUCLEOTIDE SEQUENCE [LARGE SCALE GENOMIC DNA]</scope>
    <source>
        <strain evidence="2 3">MJ115</strain>
    </source>
</reference>
<proteinExistence type="predicted"/>
<dbReference type="KEGG" id="noj:EJ995_06030"/>
<feature type="chain" id="PRO_5019502816" description="C1q domain-containing protein" evidence="1">
    <location>
        <begin position="28"/>
        <end position="264"/>
    </location>
</feature>
<evidence type="ECO:0000313" key="2">
    <source>
        <dbReference type="EMBL" id="AZQ43808.1"/>
    </source>
</evidence>
<dbReference type="AlphaFoldDB" id="A0A3S9MXE4"/>
<organism evidence="2 3">
    <name type="scientific">Nonlabens ponticola</name>
    <dbReference type="NCBI Taxonomy" id="2496866"/>
    <lineage>
        <taxon>Bacteria</taxon>
        <taxon>Pseudomonadati</taxon>
        <taxon>Bacteroidota</taxon>
        <taxon>Flavobacteriia</taxon>
        <taxon>Flavobacteriales</taxon>
        <taxon>Flavobacteriaceae</taxon>
        <taxon>Nonlabens</taxon>
    </lineage>
</organism>
<dbReference type="RefSeq" id="WP_126446617.1">
    <property type="nucleotide sequence ID" value="NZ_CP034549.1"/>
</dbReference>
<keyword evidence="1" id="KW-0732">Signal</keyword>